<accession>A0ABU8L4Z7</accession>
<dbReference type="EMBL" id="JAPYKS010000026">
    <property type="protein sequence ID" value="MEI9412314.1"/>
    <property type="molecule type" value="Genomic_DNA"/>
</dbReference>
<reference evidence="1 2" key="1">
    <citation type="submission" date="2022-12" db="EMBL/GenBank/DDBJ databases">
        <authorList>
            <person name="Muema E."/>
        </authorList>
    </citation>
    <scope>NUCLEOTIDE SEQUENCE [LARGE SCALE GENOMIC DNA]</scope>
    <source>
        <strain evidence="2">1326</strain>
    </source>
</reference>
<protein>
    <submittedName>
        <fullName evidence="1">Uncharacterized protein</fullName>
    </submittedName>
</protein>
<dbReference type="Proteomes" id="UP001387293">
    <property type="component" value="Unassembled WGS sequence"/>
</dbReference>
<proteinExistence type="predicted"/>
<dbReference type="RefSeq" id="WP_027145652.1">
    <property type="nucleotide sequence ID" value="NZ_JAPYKS010000026.1"/>
</dbReference>
<sequence length="73" mass="7836">MRTALTKDDVTSVLGPIEEATVAEIIATGASAEELREAWAWLNEDEALMSEGRPLPGTRVAALIGLLEPDDEE</sequence>
<organism evidence="1 2">
    <name type="scientific">Mesorhizobium salmacidum</name>
    <dbReference type="NCBI Taxonomy" id="3015171"/>
    <lineage>
        <taxon>Bacteria</taxon>
        <taxon>Pseudomonadati</taxon>
        <taxon>Pseudomonadota</taxon>
        <taxon>Alphaproteobacteria</taxon>
        <taxon>Hyphomicrobiales</taxon>
        <taxon>Phyllobacteriaceae</taxon>
        <taxon>Mesorhizobium</taxon>
    </lineage>
</organism>
<evidence type="ECO:0000313" key="1">
    <source>
        <dbReference type="EMBL" id="MEI9412314.1"/>
    </source>
</evidence>
<evidence type="ECO:0000313" key="2">
    <source>
        <dbReference type="Proteomes" id="UP001387293"/>
    </source>
</evidence>
<keyword evidence="2" id="KW-1185">Reference proteome</keyword>
<name>A0ABU8L4Z7_9HYPH</name>
<gene>
    <name evidence="1" type="ORF">O7A60_26690</name>
</gene>
<comment type="caution">
    <text evidence="1">The sequence shown here is derived from an EMBL/GenBank/DDBJ whole genome shotgun (WGS) entry which is preliminary data.</text>
</comment>